<protein>
    <recommendedName>
        <fullName evidence="3">DUF3617 family protein</fullName>
    </recommendedName>
</protein>
<dbReference type="Pfam" id="PF12276">
    <property type="entry name" value="DUF3617"/>
    <property type="match status" value="1"/>
</dbReference>
<dbReference type="HOGENOM" id="CLU_1737863_0_0_6"/>
<evidence type="ECO:0000313" key="1">
    <source>
        <dbReference type="EMBL" id="AIF46430.1"/>
    </source>
</evidence>
<evidence type="ECO:0008006" key="3">
    <source>
        <dbReference type="Google" id="ProtNLM"/>
    </source>
</evidence>
<reference evidence="1 2" key="1">
    <citation type="submission" date="2014-07" db="EMBL/GenBank/DDBJ databases">
        <title>Complete Genome Sequence of Dyella japonica Strain A8 Isolated from Malaysian Tropical Soil.</title>
        <authorList>
            <person name="Hui R.K.H."/>
            <person name="Chen J.-W."/>
            <person name="Chan K.-G."/>
            <person name="Leung F.C.C."/>
        </authorList>
    </citation>
    <scope>NUCLEOTIDE SEQUENCE [LARGE SCALE GENOMIC DNA]</scope>
    <source>
        <strain evidence="1 2">A8</strain>
    </source>
</reference>
<dbReference type="Proteomes" id="UP000027987">
    <property type="component" value="Chromosome"/>
</dbReference>
<sequence>MTPFSQAVPGHRGHAIARAVAVLVLLGAALVGEPGHADPGDFQAMPGLWKIVTRVFDHGKEGQPQVAWHCVDESPDPWVEFAQLPVPGHAQCERADQHRSSTALSWTMQCQGLADAARGQVKFDLAEHYTARINIKGQDVVQVEGRRYAACTSPKD</sequence>
<dbReference type="KEGG" id="dja:HY57_03725"/>
<accession>A0A075JXV7</accession>
<dbReference type="EMBL" id="CP008884">
    <property type="protein sequence ID" value="AIF46430.1"/>
    <property type="molecule type" value="Genomic_DNA"/>
</dbReference>
<dbReference type="AlphaFoldDB" id="A0A075JXV7"/>
<gene>
    <name evidence="1" type="ORF">HY57_03725</name>
</gene>
<keyword evidence="2" id="KW-1185">Reference proteome</keyword>
<proteinExistence type="predicted"/>
<dbReference type="RefSeq" id="WP_019463679.1">
    <property type="nucleotide sequence ID" value="NZ_ALOY01000070.1"/>
</dbReference>
<dbReference type="PATRIC" id="fig|1217721.7.peg.779"/>
<dbReference type="STRING" id="1217721.HY57_03725"/>
<organism evidence="1 2">
    <name type="scientific">Dyella japonica A8</name>
    <dbReference type="NCBI Taxonomy" id="1217721"/>
    <lineage>
        <taxon>Bacteria</taxon>
        <taxon>Pseudomonadati</taxon>
        <taxon>Pseudomonadota</taxon>
        <taxon>Gammaproteobacteria</taxon>
        <taxon>Lysobacterales</taxon>
        <taxon>Rhodanobacteraceae</taxon>
        <taxon>Dyella</taxon>
    </lineage>
</organism>
<name>A0A075JXV7_9GAMM</name>
<dbReference type="InterPro" id="IPR022061">
    <property type="entry name" value="DUF3617"/>
</dbReference>
<dbReference type="OrthoDB" id="5952025at2"/>
<evidence type="ECO:0000313" key="2">
    <source>
        <dbReference type="Proteomes" id="UP000027987"/>
    </source>
</evidence>